<evidence type="ECO:0000313" key="3">
    <source>
        <dbReference type="WBParaSite" id="maker-uti_cns_0002963-snap-gene-0.10-mRNA-1"/>
    </source>
</evidence>
<proteinExistence type="predicted"/>
<feature type="chain" id="PRO_5011394972" evidence="1">
    <location>
        <begin position="25"/>
        <end position="100"/>
    </location>
</feature>
<evidence type="ECO:0000313" key="2">
    <source>
        <dbReference type="Proteomes" id="UP000095280"/>
    </source>
</evidence>
<keyword evidence="1" id="KW-0732">Signal</keyword>
<dbReference type="Proteomes" id="UP000095280">
    <property type="component" value="Unplaced"/>
</dbReference>
<organism evidence="2 5">
    <name type="scientific">Macrostomum lignano</name>
    <dbReference type="NCBI Taxonomy" id="282301"/>
    <lineage>
        <taxon>Eukaryota</taxon>
        <taxon>Metazoa</taxon>
        <taxon>Spiralia</taxon>
        <taxon>Lophotrochozoa</taxon>
        <taxon>Platyhelminthes</taxon>
        <taxon>Rhabditophora</taxon>
        <taxon>Macrostomorpha</taxon>
        <taxon>Macrostomida</taxon>
        <taxon>Macrostomidae</taxon>
        <taxon>Macrostomum</taxon>
    </lineage>
</organism>
<evidence type="ECO:0000313" key="5">
    <source>
        <dbReference type="WBParaSite" id="maker-uti_cns_0003937-snap-gene-0.20-mRNA-1"/>
    </source>
</evidence>
<keyword evidence="2" id="KW-1185">Reference proteome</keyword>
<dbReference type="WBParaSite" id="maker-uti_cns_0003937-snap-gene-0.20-mRNA-1">
    <property type="protein sequence ID" value="maker-uti_cns_0003937-snap-gene-0.20-mRNA-1"/>
    <property type="gene ID" value="maker-uti_cns_0003937-snap-gene-0.20"/>
</dbReference>
<evidence type="ECO:0000313" key="4">
    <source>
        <dbReference type="WBParaSite" id="maker-uti_cns_0003431-snap-gene-0.4-mRNA-1"/>
    </source>
</evidence>
<dbReference type="WBParaSite" id="maker-uti_cns_0003431-snap-gene-0.4-mRNA-1">
    <property type="protein sequence ID" value="maker-uti_cns_0003431-snap-gene-0.4-mRNA-1"/>
    <property type="gene ID" value="maker-uti_cns_0003431-snap-gene-0.4"/>
</dbReference>
<evidence type="ECO:0000256" key="1">
    <source>
        <dbReference type="SAM" id="SignalP"/>
    </source>
</evidence>
<protein>
    <submittedName>
        <fullName evidence="3 4">Secreted protein</fullName>
    </submittedName>
</protein>
<sequence>MNCQTGQTVCGLLLLTLCLPVTLSGEALDPEEPVGRIELEEPSLTNYDALDAAANAGGDRAGAAGPVTRLLEALRAEQNVGSFERPAKRCRINGAACMLG</sequence>
<feature type="signal peptide" evidence="1">
    <location>
        <begin position="1"/>
        <end position="24"/>
    </location>
</feature>
<accession>A0A1I8H0V9</accession>
<name>A0A1I8H0V9_9PLAT</name>
<reference evidence="3 4" key="1">
    <citation type="submission" date="2016-11" db="UniProtKB">
        <authorList>
            <consortium name="WormBaseParasite"/>
        </authorList>
    </citation>
    <scope>IDENTIFICATION</scope>
</reference>
<dbReference type="WBParaSite" id="maker-uti_cns_0002963-snap-gene-0.10-mRNA-1">
    <property type="protein sequence ID" value="maker-uti_cns_0002963-snap-gene-0.10-mRNA-1"/>
    <property type="gene ID" value="maker-uti_cns_0002963-snap-gene-0.10"/>
</dbReference>
<dbReference type="AlphaFoldDB" id="A0A1I8H0V9"/>